<protein>
    <submittedName>
        <fullName evidence="1">Uncharacterized protein</fullName>
    </submittedName>
</protein>
<evidence type="ECO:0000313" key="2">
    <source>
        <dbReference type="Proteomes" id="UP000652761"/>
    </source>
</evidence>
<proteinExistence type="predicted"/>
<sequence length="112" mass="12484">MKPITSLGAIPGALGVVNAPGVVNAIVACEPELEAQDNTLCHIVNHTHENKMRGEVHSISRELQWYKQLVGHVRIHGLRRFIEALEKKVASLPIRNDRYPQSLIVANESFNK</sequence>
<comment type="caution">
    <text evidence="1">The sequence shown here is derived from an EMBL/GenBank/DDBJ whole genome shotgun (WGS) entry which is preliminary data.</text>
</comment>
<name>A0A843TGF4_COLES</name>
<dbReference type="Proteomes" id="UP000652761">
    <property type="component" value="Unassembled WGS sequence"/>
</dbReference>
<gene>
    <name evidence="1" type="ORF">Taro_001591</name>
</gene>
<organism evidence="1 2">
    <name type="scientific">Colocasia esculenta</name>
    <name type="common">Wild taro</name>
    <name type="synonym">Arum esculentum</name>
    <dbReference type="NCBI Taxonomy" id="4460"/>
    <lineage>
        <taxon>Eukaryota</taxon>
        <taxon>Viridiplantae</taxon>
        <taxon>Streptophyta</taxon>
        <taxon>Embryophyta</taxon>
        <taxon>Tracheophyta</taxon>
        <taxon>Spermatophyta</taxon>
        <taxon>Magnoliopsida</taxon>
        <taxon>Liliopsida</taxon>
        <taxon>Araceae</taxon>
        <taxon>Aroideae</taxon>
        <taxon>Colocasieae</taxon>
        <taxon>Colocasia</taxon>
    </lineage>
</organism>
<evidence type="ECO:0000313" key="1">
    <source>
        <dbReference type="EMBL" id="MQL69326.1"/>
    </source>
</evidence>
<keyword evidence="2" id="KW-1185">Reference proteome</keyword>
<reference evidence="1" key="1">
    <citation type="submission" date="2017-07" db="EMBL/GenBank/DDBJ databases">
        <title>Taro Niue Genome Assembly and Annotation.</title>
        <authorList>
            <person name="Atibalentja N."/>
            <person name="Keating K."/>
            <person name="Fields C.J."/>
        </authorList>
    </citation>
    <scope>NUCLEOTIDE SEQUENCE</scope>
    <source>
        <strain evidence="1">Niue_2</strain>
        <tissue evidence="1">Leaf</tissue>
    </source>
</reference>
<dbReference type="AlphaFoldDB" id="A0A843TGF4"/>
<dbReference type="EMBL" id="NMUH01000034">
    <property type="protein sequence ID" value="MQL69326.1"/>
    <property type="molecule type" value="Genomic_DNA"/>
</dbReference>
<dbReference type="PROSITE" id="PS51257">
    <property type="entry name" value="PROKAR_LIPOPROTEIN"/>
    <property type="match status" value="1"/>
</dbReference>
<accession>A0A843TGF4</accession>